<proteinExistence type="predicted"/>
<accession>A0ABT1I5Z6</accession>
<organism evidence="2 3">
    <name type="scientific">Actinokineospora diospyrosa</name>
    <dbReference type="NCBI Taxonomy" id="103728"/>
    <lineage>
        <taxon>Bacteria</taxon>
        <taxon>Bacillati</taxon>
        <taxon>Actinomycetota</taxon>
        <taxon>Actinomycetes</taxon>
        <taxon>Pseudonocardiales</taxon>
        <taxon>Pseudonocardiaceae</taxon>
        <taxon>Actinokineospora</taxon>
    </lineage>
</organism>
<feature type="transmembrane region" description="Helical" evidence="1">
    <location>
        <begin position="47"/>
        <end position="67"/>
    </location>
</feature>
<feature type="transmembrane region" description="Helical" evidence="1">
    <location>
        <begin position="87"/>
        <end position="108"/>
    </location>
</feature>
<keyword evidence="1" id="KW-0812">Transmembrane</keyword>
<dbReference type="RefSeq" id="WP_253884967.1">
    <property type="nucleotide sequence ID" value="NZ_BAAAVB010000026.1"/>
</dbReference>
<comment type="caution">
    <text evidence="2">The sequence shown here is derived from an EMBL/GenBank/DDBJ whole genome shotgun (WGS) entry which is preliminary data.</text>
</comment>
<protein>
    <submittedName>
        <fullName evidence="2">Uncharacterized protein</fullName>
    </submittedName>
</protein>
<evidence type="ECO:0000256" key="1">
    <source>
        <dbReference type="SAM" id="Phobius"/>
    </source>
</evidence>
<evidence type="ECO:0000313" key="3">
    <source>
        <dbReference type="Proteomes" id="UP001205185"/>
    </source>
</evidence>
<feature type="transmembrane region" description="Helical" evidence="1">
    <location>
        <begin position="17"/>
        <end position="35"/>
    </location>
</feature>
<dbReference type="EMBL" id="JAMTCO010000001">
    <property type="protein sequence ID" value="MCP2268047.1"/>
    <property type="molecule type" value="Genomic_DNA"/>
</dbReference>
<sequence>MSAEAPGWTALGRTADALAVAAALGGLVLLGFKAAGIDLLSDPDTQALTWTTVGFGAMGVATMVTAIVRVQRDGAGFAADRGSATRFLYRISAALLILAVTTGGIAVLRPAPEPPCVIVAGT</sequence>
<reference evidence="2 3" key="1">
    <citation type="submission" date="2022-06" db="EMBL/GenBank/DDBJ databases">
        <title>Genomic Encyclopedia of Archaeal and Bacterial Type Strains, Phase II (KMG-II): from individual species to whole genera.</title>
        <authorList>
            <person name="Goeker M."/>
        </authorList>
    </citation>
    <scope>NUCLEOTIDE SEQUENCE [LARGE SCALE GENOMIC DNA]</scope>
    <source>
        <strain evidence="2 3">DSM 44255</strain>
    </source>
</reference>
<keyword evidence="3" id="KW-1185">Reference proteome</keyword>
<name>A0ABT1I5Z6_9PSEU</name>
<keyword evidence="1" id="KW-1133">Transmembrane helix</keyword>
<gene>
    <name evidence="2" type="ORF">LV75_000529</name>
</gene>
<dbReference type="Proteomes" id="UP001205185">
    <property type="component" value="Unassembled WGS sequence"/>
</dbReference>
<keyword evidence="1" id="KW-0472">Membrane</keyword>
<evidence type="ECO:0000313" key="2">
    <source>
        <dbReference type="EMBL" id="MCP2268047.1"/>
    </source>
</evidence>